<evidence type="ECO:0000313" key="2">
    <source>
        <dbReference type="EMBL" id="GAA4494977.1"/>
    </source>
</evidence>
<organism evidence="2 3">
    <name type="scientific">Pseudaeromonas paramecii</name>
    <dbReference type="NCBI Taxonomy" id="2138166"/>
    <lineage>
        <taxon>Bacteria</taxon>
        <taxon>Pseudomonadati</taxon>
        <taxon>Pseudomonadota</taxon>
        <taxon>Gammaproteobacteria</taxon>
        <taxon>Aeromonadales</taxon>
        <taxon>Aeromonadaceae</taxon>
        <taxon>Pseudaeromonas</taxon>
    </lineage>
</organism>
<dbReference type="HAMAP" id="MF_00598">
    <property type="entry name" value="Smg"/>
    <property type="match status" value="1"/>
</dbReference>
<accession>A0ABP8Q159</accession>
<dbReference type="RefSeq" id="WP_345010190.1">
    <property type="nucleotide sequence ID" value="NZ_BAABFC010000004.1"/>
</dbReference>
<dbReference type="PANTHER" id="PTHR38692">
    <property type="entry name" value="PROTEIN SMG"/>
    <property type="match status" value="1"/>
</dbReference>
<dbReference type="InterPro" id="IPR007456">
    <property type="entry name" value="Smg"/>
</dbReference>
<evidence type="ECO:0000313" key="3">
    <source>
        <dbReference type="Proteomes" id="UP001501321"/>
    </source>
</evidence>
<comment type="similarity">
    <text evidence="1">Belongs to the Smg family.</text>
</comment>
<name>A0ABP8Q159_9GAMM</name>
<proteinExistence type="inferred from homology"/>
<dbReference type="EMBL" id="BAABFC010000004">
    <property type="protein sequence ID" value="GAA4494977.1"/>
    <property type="molecule type" value="Genomic_DNA"/>
</dbReference>
<dbReference type="PANTHER" id="PTHR38692:SF1">
    <property type="entry name" value="PROTEIN SMG"/>
    <property type="match status" value="1"/>
</dbReference>
<comment type="caution">
    <text evidence="2">The sequence shown here is derived from an EMBL/GenBank/DDBJ whole genome shotgun (WGS) entry which is preliminary data.</text>
</comment>
<evidence type="ECO:0000256" key="1">
    <source>
        <dbReference type="HAMAP-Rule" id="MF_00598"/>
    </source>
</evidence>
<keyword evidence="3" id="KW-1185">Reference proteome</keyword>
<gene>
    <name evidence="1" type="primary">smg</name>
    <name evidence="2" type="ORF">GCM10023095_07430</name>
</gene>
<dbReference type="Proteomes" id="UP001501321">
    <property type="component" value="Unassembled WGS sequence"/>
</dbReference>
<protein>
    <recommendedName>
        <fullName evidence="1">Protein Smg homolog</fullName>
    </recommendedName>
</protein>
<dbReference type="NCBIfam" id="NF002897">
    <property type="entry name" value="PRK03430.1"/>
    <property type="match status" value="1"/>
</dbReference>
<sequence>MFDVLMYLFETYVQSDADLMVDQDELADELTRAGFHQDEIYKALSWLEHLAELHDEAKAPVLLASDAGSFRIYTPEEQDKLSTSCRGFLLFLEQVGVLSAPAREVVIDRLMELDSAEIELDDLKWVVLMVLFNLPGNENACHQMENLLFEEPAGLIH</sequence>
<reference evidence="3" key="1">
    <citation type="journal article" date="2019" name="Int. J. Syst. Evol. Microbiol.">
        <title>The Global Catalogue of Microorganisms (GCM) 10K type strain sequencing project: providing services to taxonomists for standard genome sequencing and annotation.</title>
        <authorList>
            <consortium name="The Broad Institute Genomics Platform"/>
            <consortium name="The Broad Institute Genome Sequencing Center for Infectious Disease"/>
            <person name="Wu L."/>
            <person name="Ma J."/>
        </authorList>
    </citation>
    <scope>NUCLEOTIDE SEQUENCE [LARGE SCALE GENOMIC DNA]</scope>
    <source>
        <strain evidence="3">JCM 32226</strain>
    </source>
</reference>
<dbReference type="Pfam" id="PF04361">
    <property type="entry name" value="DUF494"/>
    <property type="match status" value="1"/>
</dbReference>